<dbReference type="Proteomes" id="UP000789570">
    <property type="component" value="Unassembled WGS sequence"/>
</dbReference>
<organism evidence="1 2">
    <name type="scientific">Funneliformis caledonium</name>
    <dbReference type="NCBI Taxonomy" id="1117310"/>
    <lineage>
        <taxon>Eukaryota</taxon>
        <taxon>Fungi</taxon>
        <taxon>Fungi incertae sedis</taxon>
        <taxon>Mucoromycota</taxon>
        <taxon>Glomeromycotina</taxon>
        <taxon>Glomeromycetes</taxon>
        <taxon>Glomerales</taxon>
        <taxon>Glomeraceae</taxon>
        <taxon>Funneliformis</taxon>
    </lineage>
</organism>
<protein>
    <submittedName>
        <fullName evidence="1">12327_t:CDS:1</fullName>
    </submittedName>
</protein>
<reference evidence="1" key="1">
    <citation type="submission" date="2021-06" db="EMBL/GenBank/DDBJ databases">
        <authorList>
            <person name="Kallberg Y."/>
            <person name="Tangrot J."/>
            <person name="Rosling A."/>
        </authorList>
    </citation>
    <scope>NUCLEOTIDE SEQUENCE</scope>
    <source>
        <strain evidence="1">UK204</strain>
    </source>
</reference>
<dbReference type="AlphaFoldDB" id="A0A9N9CE44"/>
<accession>A0A9N9CE44</accession>
<name>A0A9N9CE44_9GLOM</name>
<evidence type="ECO:0000313" key="1">
    <source>
        <dbReference type="EMBL" id="CAG8598541.1"/>
    </source>
</evidence>
<evidence type="ECO:0000313" key="2">
    <source>
        <dbReference type="Proteomes" id="UP000789570"/>
    </source>
</evidence>
<sequence length="56" mass="6681">MNEILLNDFDTRSNAIQWKFKNYSEYADSRKYEADTVSIPEFIDNNNSNDELEDTR</sequence>
<dbReference type="EMBL" id="CAJVPQ010002478">
    <property type="protein sequence ID" value="CAG8598541.1"/>
    <property type="molecule type" value="Genomic_DNA"/>
</dbReference>
<comment type="caution">
    <text evidence="1">The sequence shown here is derived from an EMBL/GenBank/DDBJ whole genome shotgun (WGS) entry which is preliminary data.</text>
</comment>
<proteinExistence type="predicted"/>
<gene>
    <name evidence="1" type="ORF">FCALED_LOCUS8470</name>
</gene>
<keyword evidence="2" id="KW-1185">Reference proteome</keyword>